<keyword evidence="5 7" id="KW-0012">Acyltransferase</keyword>
<evidence type="ECO:0000256" key="3">
    <source>
        <dbReference type="ARBA" id="ARBA00022679"/>
    </source>
</evidence>
<dbReference type="GO" id="GO:0006654">
    <property type="term" value="P:phosphatidic acid biosynthetic process"/>
    <property type="evidence" value="ECO:0007669"/>
    <property type="project" value="TreeGrafter"/>
</dbReference>
<dbReference type="PANTHER" id="PTHR10434">
    <property type="entry name" value="1-ACYL-SN-GLYCEROL-3-PHOSPHATE ACYLTRANSFERASE"/>
    <property type="match status" value="1"/>
</dbReference>
<evidence type="ECO:0000256" key="5">
    <source>
        <dbReference type="ARBA" id="ARBA00023315"/>
    </source>
</evidence>
<dbReference type="AlphaFoldDB" id="A0A449B765"/>
<proteinExistence type="predicted"/>
<dbReference type="SMART" id="SM00563">
    <property type="entry name" value="PlsC"/>
    <property type="match status" value="1"/>
</dbReference>
<evidence type="ECO:0000256" key="1">
    <source>
        <dbReference type="ARBA" id="ARBA00005189"/>
    </source>
</evidence>
<feature type="domain" description="Phospholipid/glycerol acyltransferase" evidence="6">
    <location>
        <begin position="78"/>
        <end position="203"/>
    </location>
</feature>
<evidence type="ECO:0000313" key="8">
    <source>
        <dbReference type="Proteomes" id="UP000289497"/>
    </source>
</evidence>
<evidence type="ECO:0000256" key="4">
    <source>
        <dbReference type="ARBA" id="ARBA00023098"/>
    </source>
</evidence>
<dbReference type="Proteomes" id="UP000289497">
    <property type="component" value="Chromosome"/>
</dbReference>
<dbReference type="InterPro" id="IPR002123">
    <property type="entry name" value="Plipid/glycerol_acylTrfase"/>
</dbReference>
<dbReference type="EMBL" id="LR215039">
    <property type="protein sequence ID" value="VEU76427.1"/>
    <property type="molecule type" value="Genomic_DNA"/>
</dbReference>
<dbReference type="PANTHER" id="PTHR10434:SF64">
    <property type="entry name" value="1-ACYL-SN-GLYCEROL-3-PHOSPHATE ACYLTRANSFERASE-RELATED"/>
    <property type="match status" value="1"/>
</dbReference>
<protein>
    <submittedName>
        <fullName evidence="7">1-acyl-sn-glycerol-3-phosphate acyltransferase</fullName>
        <ecNumber evidence="7">2.3.1.51</ecNumber>
    </submittedName>
</protein>
<dbReference type="EC" id="2.3.1.51" evidence="7"/>
<dbReference type="SUPFAM" id="SSF69593">
    <property type="entry name" value="Glycerol-3-phosphate (1)-acyltransferase"/>
    <property type="match status" value="1"/>
</dbReference>
<evidence type="ECO:0000256" key="2">
    <source>
        <dbReference type="ARBA" id="ARBA00022516"/>
    </source>
</evidence>
<keyword evidence="3 7" id="KW-0808">Transferase</keyword>
<name>A0A449B765_9BACT</name>
<gene>
    <name evidence="7" type="primary">plsC</name>
    <name evidence="7" type="ORF">NCTC10179_00608</name>
</gene>
<dbReference type="Pfam" id="PF01553">
    <property type="entry name" value="Acyltransferase"/>
    <property type="match status" value="1"/>
</dbReference>
<evidence type="ECO:0000259" key="6">
    <source>
        <dbReference type="SMART" id="SM00563"/>
    </source>
</evidence>
<sequence length="256" mass="29161">MKKIAFSRTIKKIIASPAWLLRVRKIMSMNHKYKKDSESLSPQFRNDYFLNLAKKILRLNNIDIEVVGFDNVPKTGGVLLAPNHKSNMDPVALLATLEKQTFEEGSRNRIVNFLAKEELNKNFLIKRVLKLTDSVVIDRSNFRESLTRLNEFGEFIRVNKTLGVAFPEGTRVKEQQLGDFKSGPFKVAISNYLTIVPVAIINSVEADNKKRKGRLKITIAFLKPIKPINFIGQDAKALAQRVKSLIQAEMSKYNEQ</sequence>
<keyword evidence="2" id="KW-0444">Lipid biosynthesis</keyword>
<evidence type="ECO:0000313" key="7">
    <source>
        <dbReference type="EMBL" id="VEU76427.1"/>
    </source>
</evidence>
<keyword evidence="8" id="KW-1185">Reference proteome</keyword>
<organism evidence="7 8">
    <name type="scientific">Mycoplasmopsis columboralis</name>
    <dbReference type="NCBI Taxonomy" id="171282"/>
    <lineage>
        <taxon>Bacteria</taxon>
        <taxon>Bacillati</taxon>
        <taxon>Mycoplasmatota</taxon>
        <taxon>Mycoplasmoidales</taxon>
        <taxon>Metamycoplasmataceae</taxon>
        <taxon>Mycoplasmopsis</taxon>
    </lineage>
</organism>
<dbReference type="RefSeq" id="WP_084272207.1">
    <property type="nucleotide sequence ID" value="NZ_LR215039.1"/>
</dbReference>
<reference evidence="7 8" key="1">
    <citation type="submission" date="2019-01" db="EMBL/GenBank/DDBJ databases">
        <authorList>
            <consortium name="Pathogen Informatics"/>
        </authorList>
    </citation>
    <scope>NUCLEOTIDE SEQUENCE [LARGE SCALE GENOMIC DNA]</scope>
    <source>
        <strain evidence="7 8">NCTC10179</strain>
    </source>
</reference>
<dbReference type="KEGG" id="mcou:NCTC10179_00608"/>
<dbReference type="GO" id="GO:0003841">
    <property type="term" value="F:1-acylglycerol-3-phosphate O-acyltransferase activity"/>
    <property type="evidence" value="ECO:0007669"/>
    <property type="project" value="UniProtKB-EC"/>
</dbReference>
<accession>A0A449B765</accession>
<comment type="pathway">
    <text evidence="1">Lipid metabolism.</text>
</comment>
<dbReference type="CDD" id="cd07989">
    <property type="entry name" value="LPLAT_AGPAT-like"/>
    <property type="match status" value="1"/>
</dbReference>
<keyword evidence="4" id="KW-0443">Lipid metabolism</keyword>